<protein>
    <submittedName>
        <fullName evidence="1">Uncharacterized protein</fullName>
    </submittedName>
</protein>
<organism evidence="1 2">
    <name type="scientific">Penstemon smallii</name>
    <dbReference type="NCBI Taxonomy" id="265156"/>
    <lineage>
        <taxon>Eukaryota</taxon>
        <taxon>Viridiplantae</taxon>
        <taxon>Streptophyta</taxon>
        <taxon>Embryophyta</taxon>
        <taxon>Tracheophyta</taxon>
        <taxon>Spermatophyta</taxon>
        <taxon>Magnoliopsida</taxon>
        <taxon>eudicotyledons</taxon>
        <taxon>Gunneridae</taxon>
        <taxon>Pentapetalae</taxon>
        <taxon>asterids</taxon>
        <taxon>lamiids</taxon>
        <taxon>Lamiales</taxon>
        <taxon>Plantaginaceae</taxon>
        <taxon>Cheloneae</taxon>
        <taxon>Penstemon</taxon>
    </lineage>
</organism>
<evidence type="ECO:0000313" key="2">
    <source>
        <dbReference type="Proteomes" id="UP001634393"/>
    </source>
</evidence>
<comment type="caution">
    <text evidence="1">The sequence shown here is derived from an EMBL/GenBank/DDBJ whole genome shotgun (WGS) entry which is preliminary data.</text>
</comment>
<keyword evidence="2" id="KW-1185">Reference proteome</keyword>
<proteinExistence type="predicted"/>
<name>A0ABD3RKU4_9LAMI</name>
<accession>A0ABD3RKU4</accession>
<dbReference type="EMBL" id="JBJXBP010000008">
    <property type="protein sequence ID" value="KAL3812947.1"/>
    <property type="molecule type" value="Genomic_DNA"/>
</dbReference>
<evidence type="ECO:0000313" key="1">
    <source>
        <dbReference type="EMBL" id="KAL3812947.1"/>
    </source>
</evidence>
<gene>
    <name evidence="1" type="ORF">ACJIZ3_014215</name>
</gene>
<dbReference type="AlphaFoldDB" id="A0ABD3RKU4"/>
<reference evidence="1 2" key="1">
    <citation type="submission" date="2024-12" db="EMBL/GenBank/DDBJ databases">
        <title>The unique morphological basis and parallel evolutionary history of personate flowers in Penstemon.</title>
        <authorList>
            <person name="Depatie T.H."/>
            <person name="Wessinger C.A."/>
        </authorList>
    </citation>
    <scope>NUCLEOTIDE SEQUENCE [LARGE SCALE GENOMIC DNA]</scope>
    <source>
        <strain evidence="1">WTNN_2</strain>
        <tissue evidence="1">Leaf</tissue>
    </source>
</reference>
<sequence length="44" mass="4778">MLTELDSDDSPVVSFSSDFIDITGDDEIDSIRVQSVLFGNVELG</sequence>
<dbReference type="Proteomes" id="UP001634393">
    <property type="component" value="Unassembled WGS sequence"/>
</dbReference>